<dbReference type="PROSITE" id="PS50105">
    <property type="entry name" value="SAM_DOMAIN"/>
    <property type="match status" value="1"/>
</dbReference>
<feature type="compositionally biased region" description="Low complexity" evidence="11">
    <location>
        <begin position="160"/>
        <end position="175"/>
    </location>
</feature>
<dbReference type="PANTHER" id="PTHR47971">
    <property type="entry name" value="KINESIN-RELATED PROTEIN 6"/>
    <property type="match status" value="1"/>
</dbReference>
<evidence type="ECO:0000259" key="12">
    <source>
        <dbReference type="PROSITE" id="PS50067"/>
    </source>
</evidence>
<dbReference type="GO" id="GO:0007019">
    <property type="term" value="P:microtubule depolymerization"/>
    <property type="evidence" value="ECO:0007669"/>
    <property type="project" value="TreeGrafter"/>
</dbReference>
<comment type="subcellular location">
    <subcellularLocation>
        <location evidence="1">Cytoplasm</location>
        <location evidence="1">Cytoskeleton</location>
    </subcellularLocation>
</comment>
<keyword evidence="3 10" id="KW-0493">Microtubule</keyword>
<dbReference type="InterPro" id="IPR013761">
    <property type="entry name" value="SAM/pointed_sf"/>
</dbReference>
<feature type="region of interest" description="Disordered" evidence="11">
    <location>
        <begin position="638"/>
        <end position="662"/>
    </location>
</feature>
<dbReference type="InterPro" id="IPR001660">
    <property type="entry name" value="SAM"/>
</dbReference>
<dbReference type="STRING" id="90262.A0A1X2J385"/>
<dbReference type="Gene3D" id="3.40.850.10">
    <property type="entry name" value="Kinesin motor domain"/>
    <property type="match status" value="1"/>
</dbReference>
<dbReference type="AlphaFoldDB" id="A0A1X2J385"/>
<proteinExistence type="inferred from homology"/>
<dbReference type="Pfam" id="PF00536">
    <property type="entry name" value="SAM_1"/>
    <property type="match status" value="1"/>
</dbReference>
<evidence type="ECO:0000256" key="2">
    <source>
        <dbReference type="ARBA" id="ARBA00022490"/>
    </source>
</evidence>
<dbReference type="FunFam" id="3.40.850.10:FF:000012">
    <property type="entry name" value="Kinesin-like protein"/>
    <property type="match status" value="1"/>
</dbReference>
<keyword evidence="7" id="KW-0206">Cytoskeleton</keyword>
<dbReference type="GO" id="GO:0007018">
    <property type="term" value="P:microtubule-based movement"/>
    <property type="evidence" value="ECO:0007669"/>
    <property type="project" value="InterPro"/>
</dbReference>
<protein>
    <recommendedName>
        <fullName evidence="10">Kinesin-like protein</fullName>
    </recommendedName>
</protein>
<evidence type="ECO:0000256" key="8">
    <source>
        <dbReference type="ARBA" id="ARBA00061030"/>
    </source>
</evidence>
<evidence type="ECO:0000256" key="5">
    <source>
        <dbReference type="ARBA" id="ARBA00022840"/>
    </source>
</evidence>
<evidence type="ECO:0000313" key="15">
    <source>
        <dbReference type="Proteomes" id="UP000193560"/>
    </source>
</evidence>
<evidence type="ECO:0000256" key="11">
    <source>
        <dbReference type="SAM" id="MobiDB-lite"/>
    </source>
</evidence>
<evidence type="ECO:0000259" key="13">
    <source>
        <dbReference type="PROSITE" id="PS50105"/>
    </source>
</evidence>
<dbReference type="InterPro" id="IPR027417">
    <property type="entry name" value="P-loop_NTPase"/>
</dbReference>
<evidence type="ECO:0000256" key="4">
    <source>
        <dbReference type="ARBA" id="ARBA00022741"/>
    </source>
</evidence>
<dbReference type="SUPFAM" id="SSF47769">
    <property type="entry name" value="SAM/Pointed domain"/>
    <property type="match status" value="1"/>
</dbReference>
<dbReference type="EMBL" id="MCGE01000001">
    <property type="protein sequence ID" value="ORZ25704.1"/>
    <property type="molecule type" value="Genomic_DNA"/>
</dbReference>
<dbReference type="Pfam" id="PF00225">
    <property type="entry name" value="Kinesin"/>
    <property type="match status" value="1"/>
</dbReference>
<evidence type="ECO:0000256" key="6">
    <source>
        <dbReference type="ARBA" id="ARBA00023175"/>
    </source>
</evidence>
<dbReference type="OrthoDB" id="3176171at2759"/>
<keyword evidence="2" id="KW-0963">Cytoplasm</keyword>
<keyword evidence="4 9" id="KW-0547">Nucleotide-binding</keyword>
<comment type="caution">
    <text evidence="14">The sequence shown here is derived from an EMBL/GenBank/DDBJ whole genome shotgun (WGS) entry which is preliminary data.</text>
</comment>
<gene>
    <name evidence="14" type="ORF">BCR42DRAFT_464343</name>
</gene>
<evidence type="ECO:0000256" key="9">
    <source>
        <dbReference type="PROSITE-ProRule" id="PRU00283"/>
    </source>
</evidence>
<dbReference type="PROSITE" id="PS50067">
    <property type="entry name" value="KINESIN_MOTOR_2"/>
    <property type="match status" value="1"/>
</dbReference>
<feature type="domain" description="SAM" evidence="13">
    <location>
        <begin position="1"/>
        <end position="64"/>
    </location>
</feature>
<dbReference type="Proteomes" id="UP000193560">
    <property type="component" value="Unassembled WGS sequence"/>
</dbReference>
<sequence length="970" mass="108532">MATLLLETLRKSELDQYLTNFSSNGITQLESLAQLSMQDYNSLGIVSIQDRKRLFKLVQSLRQELPTKENGLVSSSTPSVYHHQTYPSAIDISTSPVMAPSFLAMDSPSPLTCGGGLSTNASASNGVSENSILSTNRQHVNGNASSIYQLSFPSTLHHSQQQQQPAPAGNSTITRSRSRSRLLPDQHPRSELMKSAKSTTDLFISYNQSSDDEEDTPEIRRSANPLLNSYGVPVQNSNVNNSNNTSNVTSLGTGHFNNSSSNYSLCLSELNQRIRVCVRKRPLNKKELERGEKDISPTVGISSINVNEPNRSDKYIEQHSFTFDDVFDINDSNSQIYQRTAQPLVNYVFNGGKATCFAYGQTGSGKTYTMLDAQHGLYVLAARDVFSLLCQPEHQHLSAYIGFYEIYQGQLYDLLAARKKLFAREDGKQNVVIVGLKEYVIKNVDDLMKVFEHGNQCRSTGSTGANSDSSRSHAILQILLKPTKNKKSIIGKLSFVDLAGSERGADRGETDVKTRMEGAEINKSLLALKECIRALDQDKRHTPFRQSKLTQVLKDSFVGHSRTCMIATISPNQGNSEHTLNTLRYADRVKELKGEGDRRISGEAPLARARVTNAQDDDYLNGHAKKELDNNVMRNGLSIKSNQHNSDGLDLPQDGELLLNGENFPTDRDVHILDEVFPHEASSHDRSNDDDDNQDNHNGSFPHSSLSTADLLRTRCFDNKDSDSFISGTRSKRQPGPYHHSPPGDTLSDTAIGELSQNSALRIKQQNQHTNEPSYQQDQFNLSVSSSANNNAASTTSHSRQLSGDYRRYMDSIYSKSDTTHAPPRLLHYQPLLPQQQQGYAYQLQSFHRPQQQPTFYSYYDSLTVAVDPEMIEEFINFHRAEIRETGECSKRETKLLTHISLIMASHKDDDNDDDDDNSTQQQGFNEKITTEFYGYLNHLDQVLEMKMATIDALRGQIRLMRGEEDDVSF</sequence>
<feature type="region of interest" description="Disordered" evidence="11">
    <location>
        <begin position="155"/>
        <end position="197"/>
    </location>
</feature>
<dbReference type="SUPFAM" id="SSF52540">
    <property type="entry name" value="P-loop containing nucleoside triphosphate hydrolases"/>
    <property type="match status" value="1"/>
</dbReference>
<feature type="region of interest" description="Disordered" evidence="11">
    <location>
        <begin position="722"/>
        <end position="751"/>
    </location>
</feature>
<dbReference type="Gene3D" id="1.10.150.50">
    <property type="entry name" value="Transcription Factor, Ets-1"/>
    <property type="match status" value="1"/>
</dbReference>
<feature type="binding site" evidence="9">
    <location>
        <begin position="360"/>
        <end position="367"/>
    </location>
    <ligand>
        <name>ATP</name>
        <dbReference type="ChEBI" id="CHEBI:30616"/>
    </ligand>
</feature>
<keyword evidence="14" id="KW-0378">Hydrolase</keyword>
<dbReference type="InterPro" id="IPR019821">
    <property type="entry name" value="Kinesin_motor_CS"/>
</dbReference>
<dbReference type="InterPro" id="IPR001752">
    <property type="entry name" value="Kinesin_motor_dom"/>
</dbReference>
<dbReference type="SMART" id="SM00454">
    <property type="entry name" value="SAM"/>
    <property type="match status" value="1"/>
</dbReference>
<feature type="region of interest" description="Disordered" evidence="11">
    <location>
        <begin position="680"/>
        <end position="706"/>
    </location>
</feature>
<evidence type="ECO:0000313" key="14">
    <source>
        <dbReference type="EMBL" id="ORZ25704.1"/>
    </source>
</evidence>
<evidence type="ECO:0000256" key="10">
    <source>
        <dbReference type="RuleBase" id="RU000394"/>
    </source>
</evidence>
<name>A0A1X2J385_9FUNG</name>
<dbReference type="PROSITE" id="PS00411">
    <property type="entry name" value="KINESIN_MOTOR_1"/>
    <property type="match status" value="1"/>
</dbReference>
<dbReference type="GO" id="GO:0008017">
    <property type="term" value="F:microtubule binding"/>
    <property type="evidence" value="ECO:0007669"/>
    <property type="project" value="InterPro"/>
</dbReference>
<dbReference type="PRINTS" id="PR00380">
    <property type="entry name" value="KINESINHEAVY"/>
</dbReference>
<keyword evidence="6 9" id="KW-0505">Motor protein</keyword>
<organism evidence="14 15">
    <name type="scientific">Absidia repens</name>
    <dbReference type="NCBI Taxonomy" id="90262"/>
    <lineage>
        <taxon>Eukaryota</taxon>
        <taxon>Fungi</taxon>
        <taxon>Fungi incertae sedis</taxon>
        <taxon>Mucoromycota</taxon>
        <taxon>Mucoromycotina</taxon>
        <taxon>Mucoromycetes</taxon>
        <taxon>Mucorales</taxon>
        <taxon>Cunninghamellaceae</taxon>
        <taxon>Absidia</taxon>
    </lineage>
</organism>
<dbReference type="GO" id="GO:0003777">
    <property type="term" value="F:microtubule motor activity"/>
    <property type="evidence" value="ECO:0007669"/>
    <property type="project" value="InterPro"/>
</dbReference>
<dbReference type="PANTHER" id="PTHR47971:SF8">
    <property type="entry name" value="KINESIN-LIKE PROTEIN"/>
    <property type="match status" value="1"/>
</dbReference>
<dbReference type="SMART" id="SM00129">
    <property type="entry name" value="KISc"/>
    <property type="match status" value="1"/>
</dbReference>
<evidence type="ECO:0000256" key="1">
    <source>
        <dbReference type="ARBA" id="ARBA00004245"/>
    </source>
</evidence>
<evidence type="ECO:0000256" key="3">
    <source>
        <dbReference type="ARBA" id="ARBA00022701"/>
    </source>
</evidence>
<dbReference type="InterPro" id="IPR027640">
    <property type="entry name" value="Kinesin-like_fam"/>
</dbReference>
<dbReference type="GO" id="GO:0005874">
    <property type="term" value="C:microtubule"/>
    <property type="evidence" value="ECO:0007669"/>
    <property type="project" value="UniProtKB-KW"/>
</dbReference>
<dbReference type="GO" id="GO:0005524">
    <property type="term" value="F:ATP binding"/>
    <property type="evidence" value="ECO:0007669"/>
    <property type="project" value="UniProtKB-UniRule"/>
</dbReference>
<dbReference type="GO" id="GO:0016787">
    <property type="term" value="F:hydrolase activity"/>
    <property type="evidence" value="ECO:0007669"/>
    <property type="project" value="UniProtKB-KW"/>
</dbReference>
<feature type="compositionally biased region" description="Basic and acidic residues" evidence="11">
    <location>
        <begin position="182"/>
        <end position="194"/>
    </location>
</feature>
<accession>A0A1X2J385</accession>
<comment type="similarity">
    <text evidence="8">Belongs to the TRAFAC class myosin-kinesin ATPase superfamily. Kinesin family. KIN-13 subfamily.</text>
</comment>
<feature type="domain" description="Kinesin motor" evidence="12">
    <location>
        <begin position="273"/>
        <end position="592"/>
    </location>
</feature>
<keyword evidence="5 9" id="KW-0067">ATP-binding</keyword>
<evidence type="ECO:0000256" key="7">
    <source>
        <dbReference type="ARBA" id="ARBA00023212"/>
    </source>
</evidence>
<keyword evidence="15" id="KW-1185">Reference proteome</keyword>
<dbReference type="InterPro" id="IPR036961">
    <property type="entry name" value="Kinesin_motor_dom_sf"/>
</dbReference>
<dbReference type="CDD" id="cd01367">
    <property type="entry name" value="KISc_KIF2_like"/>
    <property type="match status" value="1"/>
</dbReference>
<reference evidence="14 15" key="1">
    <citation type="submission" date="2016-07" db="EMBL/GenBank/DDBJ databases">
        <title>Pervasive Adenine N6-methylation of Active Genes in Fungi.</title>
        <authorList>
            <consortium name="DOE Joint Genome Institute"/>
            <person name="Mondo S.J."/>
            <person name="Dannebaum R.O."/>
            <person name="Kuo R.C."/>
            <person name="Labutti K."/>
            <person name="Haridas S."/>
            <person name="Kuo A."/>
            <person name="Salamov A."/>
            <person name="Ahrendt S.R."/>
            <person name="Lipzen A."/>
            <person name="Sullivan W."/>
            <person name="Andreopoulos W.B."/>
            <person name="Clum A."/>
            <person name="Lindquist E."/>
            <person name="Daum C."/>
            <person name="Ramamoorthy G.K."/>
            <person name="Gryganskyi A."/>
            <person name="Culley D."/>
            <person name="Magnuson J.K."/>
            <person name="James T.Y."/>
            <person name="O'Malley M.A."/>
            <person name="Stajich J.E."/>
            <person name="Spatafora J.W."/>
            <person name="Visel A."/>
            <person name="Grigoriev I.V."/>
        </authorList>
    </citation>
    <scope>NUCLEOTIDE SEQUENCE [LARGE SCALE GENOMIC DNA]</scope>
    <source>
        <strain evidence="14 15">NRRL 1336</strain>
    </source>
</reference>